<evidence type="ECO:0000313" key="1">
    <source>
        <dbReference type="EMBL" id="MFD1052319.1"/>
    </source>
</evidence>
<feature type="non-terminal residue" evidence="1">
    <location>
        <position position="1"/>
    </location>
</feature>
<dbReference type="Proteomes" id="UP001597045">
    <property type="component" value="Unassembled WGS sequence"/>
</dbReference>
<gene>
    <name evidence="1" type="ORF">ACFQ1S_45445</name>
</gene>
<name>A0ABW3MRS3_9PSEU</name>
<dbReference type="SUPFAM" id="SSF52413">
    <property type="entry name" value="UDP-glucose/GDP-mannose dehydrogenase C-terminal domain"/>
    <property type="match status" value="1"/>
</dbReference>
<dbReference type="EMBL" id="JBHTIS010004319">
    <property type="protein sequence ID" value="MFD1052319.1"/>
    <property type="molecule type" value="Genomic_DNA"/>
</dbReference>
<organism evidence="1 2">
    <name type="scientific">Kibdelosporangium lantanae</name>
    <dbReference type="NCBI Taxonomy" id="1497396"/>
    <lineage>
        <taxon>Bacteria</taxon>
        <taxon>Bacillati</taxon>
        <taxon>Actinomycetota</taxon>
        <taxon>Actinomycetes</taxon>
        <taxon>Pseudonocardiales</taxon>
        <taxon>Pseudonocardiaceae</taxon>
        <taxon>Kibdelosporangium</taxon>
    </lineage>
</organism>
<keyword evidence="2" id="KW-1185">Reference proteome</keyword>
<protein>
    <submittedName>
        <fullName evidence="1">Nucleotide sugar dehydrogenase</fullName>
    </submittedName>
</protein>
<evidence type="ECO:0000313" key="2">
    <source>
        <dbReference type="Proteomes" id="UP001597045"/>
    </source>
</evidence>
<dbReference type="InterPro" id="IPR036220">
    <property type="entry name" value="UDP-Glc/GDP-Man_DH_C_sf"/>
</dbReference>
<comment type="caution">
    <text evidence="1">The sequence shown here is derived from an EMBL/GenBank/DDBJ whole genome shotgun (WGS) entry which is preliminary data.</text>
</comment>
<reference evidence="2" key="1">
    <citation type="journal article" date="2019" name="Int. J. Syst. Evol. Microbiol.">
        <title>The Global Catalogue of Microorganisms (GCM) 10K type strain sequencing project: providing services to taxonomists for standard genome sequencing and annotation.</title>
        <authorList>
            <consortium name="The Broad Institute Genomics Platform"/>
            <consortium name="The Broad Institute Genome Sequencing Center for Infectious Disease"/>
            <person name="Wu L."/>
            <person name="Ma J."/>
        </authorList>
    </citation>
    <scope>NUCLEOTIDE SEQUENCE [LARGE SCALE GENOMIC DNA]</scope>
    <source>
        <strain evidence="2">JCM 31486</strain>
    </source>
</reference>
<proteinExistence type="predicted"/>
<accession>A0ABW3MRS3</accession>
<sequence>AFHDPYVETCQVGGRLLIREPDLAKAVRSADLTILLTDHRVYTSDLLTDNAPFLLDTRGRTSRTSTTNAELL</sequence>